<evidence type="ECO:0000256" key="3">
    <source>
        <dbReference type="ARBA" id="ARBA00023082"/>
    </source>
</evidence>
<dbReference type="KEGG" id="vbh:CMV30_18005"/>
<dbReference type="InterPro" id="IPR039425">
    <property type="entry name" value="RNA_pol_sigma-70-like"/>
</dbReference>
<protein>
    <recommendedName>
        <fullName evidence="10">RNA polymerase subunit sigma-24</fullName>
    </recommendedName>
</protein>
<dbReference type="GO" id="GO:0016987">
    <property type="term" value="F:sigma factor activity"/>
    <property type="evidence" value="ECO:0007669"/>
    <property type="project" value="UniProtKB-KW"/>
</dbReference>
<dbReference type="Gene3D" id="1.10.10.10">
    <property type="entry name" value="Winged helix-like DNA-binding domain superfamily/Winged helix DNA-binding domain"/>
    <property type="match status" value="1"/>
</dbReference>
<reference evidence="8 9" key="1">
    <citation type="submission" date="2017-09" db="EMBL/GenBank/DDBJ databases">
        <title>Complete genome sequence of Verrucomicrobial strain HZ-65, isolated from freshwater.</title>
        <authorList>
            <person name="Choi A."/>
        </authorList>
    </citation>
    <scope>NUCLEOTIDE SEQUENCE [LARGE SCALE GENOMIC DNA]</scope>
    <source>
        <strain evidence="8 9">HZ-65</strain>
    </source>
</reference>
<keyword evidence="3" id="KW-0731">Sigma factor</keyword>
<evidence type="ECO:0000313" key="8">
    <source>
        <dbReference type="EMBL" id="ATC65688.1"/>
    </source>
</evidence>
<sequence length="488" mass="52816">MVRAHIDLVYSAAARRVGGDTHAAEEITQEVFLAMARNAQRLAGHPVLNAWLHTSTRNAAANYRRREIRKERQKQQVHAMQELQSKNEPSTGWETVRGVLDEALDDLNEDDRQAVILRFFEGHSYPEISSILGLRDEAVRMRVGRSLEKLRASLARRGVSSTAAILGGSLSTHSVMGAPAGLAATVSTTATATTAAISASAPLITIHFMNITKASAIIAGVTVAVGISALTYHHAKPQNTSSAATASTVQAPLLLGGPDQPALTNGLSSIVSDHRARDTSPVSAKTAEAEEKIAALRDVLARLPEQSIPELKLATNGDWHSAVDGNLETTEDYRRALGRIRHFAERRFATAVQPALRAYLRANQEQFPRETSQLQPFAAPEIETAMLQRYKVAPASEVPNVKVGGDWMITPTNLIDSEYDQYSVIGPDGFGSTTVSPASIRDIALLKPAIKAYEAVHGKRHADINQLVPYVTSAEQQAAIERLAKKTK</sequence>
<dbReference type="GO" id="GO:0006352">
    <property type="term" value="P:DNA-templated transcription initiation"/>
    <property type="evidence" value="ECO:0007669"/>
    <property type="project" value="InterPro"/>
</dbReference>
<evidence type="ECO:0000256" key="2">
    <source>
        <dbReference type="ARBA" id="ARBA00023015"/>
    </source>
</evidence>
<dbReference type="InterPro" id="IPR013325">
    <property type="entry name" value="RNA_pol_sigma_r2"/>
</dbReference>
<proteinExistence type="inferred from homology"/>
<evidence type="ECO:0000256" key="1">
    <source>
        <dbReference type="ARBA" id="ARBA00010641"/>
    </source>
</evidence>
<keyword evidence="2" id="KW-0805">Transcription regulation</keyword>
<dbReference type="InterPro" id="IPR013249">
    <property type="entry name" value="RNA_pol_sigma70_r4_t2"/>
</dbReference>
<evidence type="ECO:0000313" key="9">
    <source>
        <dbReference type="Proteomes" id="UP000217265"/>
    </source>
</evidence>
<feature type="domain" description="RNA polymerase sigma factor 70 region 4 type 2" evidence="7">
    <location>
        <begin position="99"/>
        <end position="150"/>
    </location>
</feature>
<keyword evidence="9" id="KW-1185">Reference proteome</keyword>
<dbReference type="PANTHER" id="PTHR43133">
    <property type="entry name" value="RNA POLYMERASE ECF-TYPE SIGMA FACTO"/>
    <property type="match status" value="1"/>
</dbReference>
<dbReference type="InterPro" id="IPR007627">
    <property type="entry name" value="RNA_pol_sigma70_r2"/>
</dbReference>
<organism evidence="8 9">
    <name type="scientific">Nibricoccus aquaticus</name>
    <dbReference type="NCBI Taxonomy" id="2576891"/>
    <lineage>
        <taxon>Bacteria</taxon>
        <taxon>Pseudomonadati</taxon>
        <taxon>Verrucomicrobiota</taxon>
        <taxon>Opitutia</taxon>
        <taxon>Opitutales</taxon>
        <taxon>Opitutaceae</taxon>
        <taxon>Nibricoccus</taxon>
    </lineage>
</organism>
<dbReference type="Gene3D" id="1.10.1740.10">
    <property type="match status" value="1"/>
</dbReference>
<feature type="domain" description="RNA polymerase sigma-70 region 2" evidence="6">
    <location>
        <begin position="1"/>
        <end position="67"/>
    </location>
</feature>
<dbReference type="GO" id="GO:0003677">
    <property type="term" value="F:DNA binding"/>
    <property type="evidence" value="ECO:0007669"/>
    <property type="project" value="UniProtKB-KW"/>
</dbReference>
<dbReference type="PANTHER" id="PTHR43133:SF8">
    <property type="entry name" value="RNA POLYMERASE SIGMA FACTOR HI_1459-RELATED"/>
    <property type="match status" value="1"/>
</dbReference>
<evidence type="ECO:0008006" key="10">
    <source>
        <dbReference type="Google" id="ProtNLM"/>
    </source>
</evidence>
<dbReference type="EMBL" id="CP023344">
    <property type="protein sequence ID" value="ATC65688.1"/>
    <property type="molecule type" value="Genomic_DNA"/>
</dbReference>
<dbReference type="SUPFAM" id="SSF88946">
    <property type="entry name" value="Sigma2 domain of RNA polymerase sigma factors"/>
    <property type="match status" value="1"/>
</dbReference>
<dbReference type="Pfam" id="PF04542">
    <property type="entry name" value="Sigma70_r2"/>
    <property type="match status" value="1"/>
</dbReference>
<dbReference type="InterPro" id="IPR013324">
    <property type="entry name" value="RNA_pol_sigma_r3/r4-like"/>
</dbReference>
<dbReference type="InterPro" id="IPR036388">
    <property type="entry name" value="WH-like_DNA-bd_sf"/>
</dbReference>
<keyword evidence="4" id="KW-0238">DNA-binding</keyword>
<dbReference type="NCBIfam" id="TIGR02937">
    <property type="entry name" value="sigma70-ECF"/>
    <property type="match status" value="1"/>
</dbReference>
<gene>
    <name evidence="8" type="ORF">CMV30_18005</name>
</gene>
<accession>A0A290QK17</accession>
<name>A0A290QK17_9BACT</name>
<dbReference type="RefSeq" id="WP_096057317.1">
    <property type="nucleotide sequence ID" value="NZ_CP023344.1"/>
</dbReference>
<dbReference type="InterPro" id="IPR014284">
    <property type="entry name" value="RNA_pol_sigma-70_dom"/>
</dbReference>
<dbReference type="Pfam" id="PF08281">
    <property type="entry name" value="Sigma70_r4_2"/>
    <property type="match status" value="1"/>
</dbReference>
<dbReference type="SUPFAM" id="SSF88659">
    <property type="entry name" value="Sigma3 and sigma4 domains of RNA polymerase sigma factors"/>
    <property type="match status" value="1"/>
</dbReference>
<evidence type="ECO:0000259" key="7">
    <source>
        <dbReference type="Pfam" id="PF08281"/>
    </source>
</evidence>
<comment type="similarity">
    <text evidence="1">Belongs to the sigma-70 factor family. ECF subfamily.</text>
</comment>
<dbReference type="OrthoDB" id="260984at2"/>
<evidence type="ECO:0000256" key="5">
    <source>
        <dbReference type="ARBA" id="ARBA00023163"/>
    </source>
</evidence>
<dbReference type="AlphaFoldDB" id="A0A290QK17"/>
<keyword evidence="5" id="KW-0804">Transcription</keyword>
<evidence type="ECO:0000259" key="6">
    <source>
        <dbReference type="Pfam" id="PF04542"/>
    </source>
</evidence>
<evidence type="ECO:0000256" key="4">
    <source>
        <dbReference type="ARBA" id="ARBA00023125"/>
    </source>
</evidence>
<dbReference type="Proteomes" id="UP000217265">
    <property type="component" value="Chromosome"/>
</dbReference>
<dbReference type="CDD" id="cd06171">
    <property type="entry name" value="Sigma70_r4"/>
    <property type="match status" value="1"/>
</dbReference>